<dbReference type="SUPFAM" id="SSF88713">
    <property type="entry name" value="Glycoside hydrolase/deacetylase"/>
    <property type="match status" value="1"/>
</dbReference>
<evidence type="ECO:0000256" key="2">
    <source>
        <dbReference type="ARBA" id="ARBA00022801"/>
    </source>
</evidence>
<feature type="domain" description="NodB homology" evidence="4">
    <location>
        <begin position="300"/>
        <end position="480"/>
    </location>
</feature>
<keyword evidence="3" id="KW-0472">Membrane</keyword>
<dbReference type="Gene3D" id="3.20.20.370">
    <property type="entry name" value="Glycoside hydrolase/deacetylase"/>
    <property type="match status" value="1"/>
</dbReference>
<dbReference type="InterPro" id="IPR050248">
    <property type="entry name" value="Polysacc_deacetylase_ArnD"/>
</dbReference>
<dbReference type="PROSITE" id="PS51677">
    <property type="entry name" value="NODB"/>
    <property type="match status" value="1"/>
</dbReference>
<dbReference type="AlphaFoldDB" id="W0FQN0"/>
<evidence type="ECO:0000256" key="3">
    <source>
        <dbReference type="SAM" id="Phobius"/>
    </source>
</evidence>
<dbReference type="EMBL" id="KC246820">
    <property type="protein sequence ID" value="AHF25137.1"/>
    <property type="molecule type" value="Genomic_DNA"/>
</dbReference>
<evidence type="ECO:0000256" key="1">
    <source>
        <dbReference type="ARBA" id="ARBA00022723"/>
    </source>
</evidence>
<dbReference type="PANTHER" id="PTHR10587:SF133">
    <property type="entry name" value="CHITIN DEACETYLASE 1-RELATED"/>
    <property type="match status" value="1"/>
</dbReference>
<feature type="transmembrane region" description="Helical" evidence="3">
    <location>
        <begin position="63"/>
        <end position="82"/>
    </location>
</feature>
<dbReference type="GO" id="GO:0046872">
    <property type="term" value="F:metal ion binding"/>
    <property type="evidence" value="ECO:0007669"/>
    <property type="project" value="UniProtKB-KW"/>
</dbReference>
<dbReference type="InterPro" id="IPR002509">
    <property type="entry name" value="NODB_dom"/>
</dbReference>
<dbReference type="InterPro" id="IPR011330">
    <property type="entry name" value="Glyco_hydro/deAcase_b/a-brl"/>
</dbReference>
<evidence type="ECO:0000259" key="4">
    <source>
        <dbReference type="PROSITE" id="PS51677"/>
    </source>
</evidence>
<name>W0FQN0_9BACT</name>
<evidence type="ECO:0000313" key="5">
    <source>
        <dbReference type="EMBL" id="AHF25137.1"/>
    </source>
</evidence>
<dbReference type="GO" id="GO:0005975">
    <property type="term" value="P:carbohydrate metabolic process"/>
    <property type="evidence" value="ECO:0007669"/>
    <property type="project" value="InterPro"/>
</dbReference>
<accession>W0FQN0</accession>
<organism evidence="5">
    <name type="scientific">uncultured bacterium Contig54</name>
    <dbReference type="NCBI Taxonomy" id="1393586"/>
    <lineage>
        <taxon>Bacteria</taxon>
        <taxon>environmental samples</taxon>
    </lineage>
</organism>
<keyword evidence="1" id="KW-0479">Metal-binding</keyword>
<sequence length="505" mass="55774">MQILPHPPRDENRLLGKITSLIPPFLSFPCPVNQFVIFFSGNNVPESVKGVPMFHRSVVRSSFSLLLLILLLLFACTGPAFAAREFPDALRFTQRLTRKRYPDGRMLSVILPSTASPRVDQEIAKLVESMGKEGYPYLKPSARASLHNRGDFGSYITRVGDRWMSFLTVGRVTENSALAWLSADARVYNMETGRRVWLKDILDEASGAWEKLAAEARSQLSAFFPGESADPAALDALCTREALSSAGFTLSPGHLSLIWPAEVLYPDHAPGLLRVEIYVPLLYDLLTDEARAEMNCDGYALVALTYDDGPAMGTTDLLLDQLQIAGAPATFFLIGRNIEKNQAVVHRQYDAGFSVQSHTWSHAISRLNSTRKGIQFIREQKVLYDDYIGKLIGVLPVMMRAPGGIEKPFQAAEIPLPCIHWSVISGDADNSNQAVDDSVIDRASRAQDGDIVLLHDVYHLSSHAAQIYLQQLEKRSVLLVTVNDLCALRGIPLDPGTVICSARPE</sequence>
<proteinExistence type="predicted"/>
<keyword evidence="3" id="KW-1133">Transmembrane helix</keyword>
<dbReference type="GO" id="GO:0016810">
    <property type="term" value="F:hydrolase activity, acting on carbon-nitrogen (but not peptide) bonds"/>
    <property type="evidence" value="ECO:0007669"/>
    <property type="project" value="InterPro"/>
</dbReference>
<protein>
    <submittedName>
        <fullName evidence="5">Peptidoglycan N-acetylglucosamine deacetylase A</fullName>
    </submittedName>
</protein>
<keyword evidence="3" id="KW-0812">Transmembrane</keyword>
<dbReference type="PANTHER" id="PTHR10587">
    <property type="entry name" value="GLYCOSYL TRANSFERASE-RELATED"/>
    <property type="match status" value="1"/>
</dbReference>
<dbReference type="Pfam" id="PF01522">
    <property type="entry name" value="Polysacc_deac_1"/>
    <property type="match status" value="1"/>
</dbReference>
<dbReference type="GO" id="GO:0016020">
    <property type="term" value="C:membrane"/>
    <property type="evidence" value="ECO:0007669"/>
    <property type="project" value="TreeGrafter"/>
</dbReference>
<keyword evidence="2" id="KW-0378">Hydrolase</keyword>
<reference evidence="5" key="1">
    <citation type="journal article" date="2013" name="PLoS ONE">
        <title>Metagenomic insights into the carbohydrate-active enzymes carried by the microorganisms adhering to solid digesta in the rumen of cows.</title>
        <authorList>
            <person name="Wang L."/>
            <person name="Hatem A."/>
            <person name="Catalyurek U.V."/>
            <person name="Morrison M."/>
            <person name="Yu Z."/>
        </authorList>
    </citation>
    <scope>NUCLEOTIDE SEQUENCE</scope>
</reference>